<protein>
    <recommendedName>
        <fullName evidence="4">OTU domain-containing protein</fullName>
    </recommendedName>
</protein>
<accession>A0ABP0PDX7</accession>
<feature type="region of interest" description="Disordered" evidence="1">
    <location>
        <begin position="95"/>
        <end position="131"/>
    </location>
</feature>
<name>A0ABP0PDX7_9DINO</name>
<feature type="region of interest" description="Disordered" evidence="1">
    <location>
        <begin position="163"/>
        <end position="274"/>
    </location>
</feature>
<gene>
    <name evidence="2" type="ORF">CCMP2556_LOCUS36588</name>
</gene>
<evidence type="ECO:0000313" key="2">
    <source>
        <dbReference type="EMBL" id="CAK9074247.1"/>
    </source>
</evidence>
<feature type="compositionally biased region" description="Basic and acidic residues" evidence="1">
    <location>
        <begin position="239"/>
        <end position="260"/>
    </location>
</feature>
<evidence type="ECO:0000256" key="1">
    <source>
        <dbReference type="SAM" id="MobiDB-lite"/>
    </source>
</evidence>
<feature type="compositionally biased region" description="Basic residues" evidence="1">
    <location>
        <begin position="261"/>
        <end position="273"/>
    </location>
</feature>
<evidence type="ECO:0000313" key="3">
    <source>
        <dbReference type="Proteomes" id="UP001642484"/>
    </source>
</evidence>
<keyword evidence="3" id="KW-1185">Reference proteome</keyword>
<reference evidence="2 3" key="1">
    <citation type="submission" date="2024-02" db="EMBL/GenBank/DDBJ databases">
        <authorList>
            <person name="Chen Y."/>
            <person name="Shah S."/>
            <person name="Dougan E. K."/>
            <person name="Thang M."/>
            <person name="Chan C."/>
        </authorList>
    </citation>
    <scope>NUCLEOTIDE SEQUENCE [LARGE SCALE GENOMIC DNA]</scope>
</reference>
<dbReference type="EMBL" id="CAXAMN010022991">
    <property type="protein sequence ID" value="CAK9074247.1"/>
    <property type="molecule type" value="Genomic_DNA"/>
</dbReference>
<organism evidence="2 3">
    <name type="scientific">Durusdinium trenchii</name>
    <dbReference type="NCBI Taxonomy" id="1381693"/>
    <lineage>
        <taxon>Eukaryota</taxon>
        <taxon>Sar</taxon>
        <taxon>Alveolata</taxon>
        <taxon>Dinophyceae</taxon>
        <taxon>Suessiales</taxon>
        <taxon>Symbiodiniaceae</taxon>
        <taxon>Durusdinium</taxon>
    </lineage>
</organism>
<feature type="compositionally biased region" description="Polar residues" evidence="1">
    <location>
        <begin position="207"/>
        <end position="217"/>
    </location>
</feature>
<comment type="caution">
    <text evidence="2">The sequence shown here is derived from an EMBL/GenBank/DDBJ whole genome shotgun (WGS) entry which is preliminary data.</text>
</comment>
<proteinExistence type="predicted"/>
<dbReference type="Proteomes" id="UP001642484">
    <property type="component" value="Unassembled WGS sequence"/>
</dbReference>
<evidence type="ECO:0008006" key="4">
    <source>
        <dbReference type="Google" id="ProtNLM"/>
    </source>
</evidence>
<sequence>MIESVESQLHIAENFQKLQGWLFASGYVVTDVPADGDCACWSLLSLMRKDPFISFRDKACKEACQQIREDLVQLWKSVSKKPQWQRFYEELSFDPEQPEVPQTREEEQNLSHSQTSVKSEMLKTPSKRRPQPTIHIDLLTPEKAPEAHHRLEVVCNQKGAIDLKKKKRSEIDIPSASQKRAKLPAAEAAEGDGQVMPPKKEKEDAKVNSSRQAFQTKMENEFPLDEGRQSKRTDIKKKPKDERNEEDKAKGEETAEAEGKQKKKRQRTCKSKVKTAEERKLAAVKAYLASKGITWPFCQKYHRRLGLPGAHECKSLTNLHASLMKLEEPSCTTCLAMLKAHSASLEELKMSLEEAVDKEKYPDSPGISQLRKVSAATFLDDIEVEKSTPVPIEPDQSRALDPLDPQNLQMELNVKDEEENLEENMEAEEDPFVTVNRCPYLELLPPNTCDRRFPIRCLLCKSHAQPLGRVFEGSAPRKKVVDNFVRQHLKAVTHIAAAARAAAALSEHPPIQQGQHDVQNMSACQGLSLTHGESSLSGAFANEFLLWARFTKLAKSFTKHSYVYSIAEQEVKVHHEECEKVTGETDGQGRFICTMCQKNQLVQASLKSAIRFALKHWAARILQARLFKSDEAREEIQQEFRKTALYRYNQKRGDEILKQTDAQLQKWVRQAWLKVSKDCFTDELLGAV</sequence>